<evidence type="ECO:0008006" key="2">
    <source>
        <dbReference type="Google" id="ProtNLM"/>
    </source>
</evidence>
<dbReference type="PATRIC" id="fig|2162.9.peg.2279"/>
<gene>
    <name evidence="1" type="ORF">DSM1535_2212</name>
</gene>
<sequence>MHLSRPTEFNDPFDCALKMASKDLDEDYIRNVLLKHIFDELKQRGFKVSNKEFFKLRGKNDIIHHLAKFLCMKTKPDISLEKRDECIKNEKKDFKEGYLDFGLKNKIHVTCFSETYESILMWSHYSDQHKGFCVEYDFKELGLDNQVTRFIFPVIYQEAIFDMKDYMPDSNKEFDNVLKKYMGKIRPEDILKGLALPQSTTKANNMAIFYNALIKSKVWAYEKEWRYVFPYKNVKYKSIYLPVPKPKAIYLGAMADIENSKKIIEIGKEKNISVYKMQIKPSEFKLESNIILKR</sequence>
<reference evidence="1" key="1">
    <citation type="submission" date="2014-08" db="EMBL/GenBank/DDBJ databases">
        <authorList>
            <person name="Wibberg D."/>
        </authorList>
    </citation>
    <scope>NUCLEOTIDE SEQUENCE</scope>
</reference>
<dbReference type="KEGG" id="mfi:DSM1535_2212"/>
<accession>A0A090IAN6</accession>
<dbReference type="InterPro" id="IPR021352">
    <property type="entry name" value="DUF2971"/>
</dbReference>
<dbReference type="AlphaFoldDB" id="A0A090IAN6"/>
<name>A0A090IAN6_METFO</name>
<proteinExistence type="predicted"/>
<protein>
    <recommendedName>
        <fullName evidence="2">DUF2971 domain-containing protein</fullName>
    </recommendedName>
</protein>
<dbReference type="EMBL" id="LN515531">
    <property type="protein sequence ID" value="CEA14532.1"/>
    <property type="molecule type" value="Genomic_DNA"/>
</dbReference>
<evidence type="ECO:0000313" key="1">
    <source>
        <dbReference type="EMBL" id="CEA14532.1"/>
    </source>
</evidence>
<organism evidence="1">
    <name type="scientific">Methanobacterium formicicum</name>
    <dbReference type="NCBI Taxonomy" id="2162"/>
    <lineage>
        <taxon>Archaea</taxon>
        <taxon>Methanobacteriati</taxon>
        <taxon>Methanobacteriota</taxon>
        <taxon>Methanomada group</taxon>
        <taxon>Methanobacteria</taxon>
        <taxon>Methanobacteriales</taxon>
        <taxon>Methanobacteriaceae</taxon>
        <taxon>Methanobacterium</taxon>
    </lineage>
</organism>
<dbReference type="Pfam" id="PF11185">
    <property type="entry name" value="DUF2971"/>
    <property type="match status" value="1"/>
</dbReference>